<proteinExistence type="predicted"/>
<protein>
    <submittedName>
        <fullName evidence="1">Uncharacterized protein</fullName>
    </submittedName>
</protein>
<comment type="caution">
    <text evidence="1">The sequence shown here is derived from an EMBL/GenBank/DDBJ whole genome shotgun (WGS) entry which is preliminary data.</text>
</comment>
<reference evidence="1 2" key="1">
    <citation type="submission" date="2017-08" db="EMBL/GenBank/DDBJ databases">
        <title>Burning lignite coal seam in the remote Altai Mountains harbors a hydrogen-driven thermophilic microbial community.</title>
        <authorList>
            <person name="Kadnikov V.V."/>
            <person name="Mardanov A.V."/>
            <person name="Ivasenko D."/>
            <person name="Beletsky A.V."/>
            <person name="Karnachuk O.V."/>
            <person name="Ravin N.V."/>
        </authorList>
    </citation>
    <scope>NUCLEOTIDE SEQUENCE [LARGE SCALE GENOMIC DNA]</scope>
    <source>
        <strain evidence="1">AL33</strain>
    </source>
</reference>
<dbReference type="Proteomes" id="UP000244180">
    <property type="component" value="Unassembled WGS sequence"/>
</dbReference>
<sequence>MREKRPSPAPESKKAPPKAALFSSLLFRRRIFGAESPGALRTLERS</sequence>
<organism evidence="1 2">
    <name type="scientific">Hydrogenibacillus schlegelii</name>
    <name type="common">Bacillus schlegelii</name>
    <dbReference type="NCBI Taxonomy" id="1484"/>
    <lineage>
        <taxon>Bacteria</taxon>
        <taxon>Bacillati</taxon>
        <taxon>Bacillota</taxon>
        <taxon>Bacilli</taxon>
        <taxon>Bacillales</taxon>
        <taxon>Bacillales Family X. Incertae Sedis</taxon>
        <taxon>Hydrogenibacillus</taxon>
    </lineage>
</organism>
<name>A0A2T5G4C5_HYDSH</name>
<dbReference type="AlphaFoldDB" id="A0A2T5G4C5"/>
<evidence type="ECO:0000313" key="2">
    <source>
        <dbReference type="Proteomes" id="UP000244180"/>
    </source>
</evidence>
<accession>A0A2T5G4C5</accession>
<dbReference type="EMBL" id="PEBV01000058">
    <property type="protein sequence ID" value="PTQ51005.1"/>
    <property type="molecule type" value="Genomic_DNA"/>
</dbReference>
<gene>
    <name evidence="1" type="ORF">HSCHL_1758</name>
</gene>
<evidence type="ECO:0000313" key="1">
    <source>
        <dbReference type="EMBL" id="PTQ51005.1"/>
    </source>
</evidence>